<keyword evidence="1" id="KW-0472">Membrane</keyword>
<accession>A0A7W6S219</accession>
<proteinExistence type="predicted"/>
<evidence type="ECO:0000256" key="1">
    <source>
        <dbReference type="SAM" id="Phobius"/>
    </source>
</evidence>
<evidence type="ECO:0000313" key="3">
    <source>
        <dbReference type="Proteomes" id="UP000555728"/>
    </source>
</evidence>
<gene>
    <name evidence="2" type="ORF">GGD88_002474</name>
</gene>
<feature type="transmembrane region" description="Helical" evidence="1">
    <location>
        <begin position="53"/>
        <end position="73"/>
    </location>
</feature>
<sequence length="235" mass="25608">MRALDQYQQRGLREPIRVYPGFRFHLLLWGGGGFLLTGAVLMMDSGTGIEPLVGLFGLVFFGFACTVMLIAALRAHRRGVFELSEAGLYMAHLGIVLPWEDIGPAYIQAVRVKGFQLDDVCFVVRHASRHIARVGSVGRLLFKVAKAVSHSRKGGAIEWGLRAGLALTEAGLGTHRQMGSILERMRQAVLAEPDSLVFNVPMALRFGVPAEDLLAILNAEVLRRSGEVIPSHPAA</sequence>
<keyword evidence="1" id="KW-0812">Transmembrane</keyword>
<evidence type="ECO:0000313" key="2">
    <source>
        <dbReference type="EMBL" id="MBB4286737.1"/>
    </source>
</evidence>
<protein>
    <submittedName>
        <fullName evidence="2">Uncharacterized protein</fullName>
    </submittedName>
</protein>
<dbReference type="EMBL" id="JACIGI010000020">
    <property type="protein sequence ID" value="MBB4286737.1"/>
    <property type="molecule type" value="Genomic_DNA"/>
</dbReference>
<dbReference type="AlphaFoldDB" id="A0A7W6S219"/>
<dbReference type="Proteomes" id="UP000555728">
    <property type="component" value="Unassembled WGS sequence"/>
</dbReference>
<reference evidence="2 3" key="1">
    <citation type="submission" date="2020-08" db="EMBL/GenBank/DDBJ databases">
        <title>Genome sequencing of Purple Non-Sulfur Bacteria from various extreme environments.</title>
        <authorList>
            <person name="Mayer M."/>
        </authorList>
    </citation>
    <scope>NUCLEOTIDE SEQUENCE [LARGE SCALE GENOMIC DNA]</scope>
    <source>
        <strain evidence="2 3">JA135</strain>
    </source>
</reference>
<keyword evidence="1" id="KW-1133">Transmembrane helix</keyword>
<comment type="caution">
    <text evidence="2">The sequence shown here is derived from an EMBL/GenBank/DDBJ whole genome shotgun (WGS) entry which is preliminary data.</text>
</comment>
<dbReference type="RefSeq" id="WP_184435843.1">
    <property type="nucleotide sequence ID" value="NZ_JACIGI010000020.1"/>
</dbReference>
<keyword evidence="3" id="KW-1185">Reference proteome</keyword>
<organism evidence="2 3">
    <name type="scientific">Roseospira goensis</name>
    <dbReference type="NCBI Taxonomy" id="391922"/>
    <lineage>
        <taxon>Bacteria</taxon>
        <taxon>Pseudomonadati</taxon>
        <taxon>Pseudomonadota</taxon>
        <taxon>Alphaproteobacteria</taxon>
        <taxon>Rhodospirillales</taxon>
        <taxon>Rhodospirillaceae</taxon>
        <taxon>Roseospira</taxon>
    </lineage>
</organism>
<feature type="transmembrane region" description="Helical" evidence="1">
    <location>
        <begin position="21"/>
        <end position="41"/>
    </location>
</feature>
<name>A0A7W6S219_9PROT</name>